<evidence type="ECO:0000256" key="1">
    <source>
        <dbReference type="SAM" id="MobiDB-lite"/>
    </source>
</evidence>
<keyword evidence="2" id="KW-0732">Signal</keyword>
<name>A0AA48WIP4_9BURK</name>
<protein>
    <recommendedName>
        <fullName evidence="5">Lipoprotein</fullName>
    </recommendedName>
</protein>
<evidence type="ECO:0000313" key="3">
    <source>
        <dbReference type="EMBL" id="QPI52468.1"/>
    </source>
</evidence>
<keyword evidence="4" id="KW-1185">Reference proteome</keyword>
<dbReference type="RefSeq" id="WP_206091914.1">
    <property type="nucleotide sequence ID" value="NZ_CP065053.1"/>
</dbReference>
<proteinExistence type="predicted"/>
<reference evidence="3 4" key="1">
    <citation type="submission" date="2020-11" db="EMBL/GenBank/DDBJ databases">
        <authorList>
            <person name="Sun Q."/>
        </authorList>
    </citation>
    <scope>NUCLEOTIDE SEQUENCE [LARGE SCALE GENOMIC DNA]</scope>
    <source>
        <strain evidence="3 4">P8398</strain>
    </source>
</reference>
<gene>
    <name evidence="3" type="ORF">IV454_13830</name>
</gene>
<dbReference type="PROSITE" id="PS51257">
    <property type="entry name" value="PROKAR_LIPOPROTEIN"/>
    <property type="match status" value="1"/>
</dbReference>
<evidence type="ECO:0008006" key="5">
    <source>
        <dbReference type="Google" id="ProtNLM"/>
    </source>
</evidence>
<dbReference type="EMBL" id="CP065053">
    <property type="protein sequence ID" value="QPI52468.1"/>
    <property type="molecule type" value="Genomic_DNA"/>
</dbReference>
<feature type="region of interest" description="Disordered" evidence="1">
    <location>
        <begin position="109"/>
        <end position="141"/>
    </location>
</feature>
<dbReference type="Proteomes" id="UP000662888">
    <property type="component" value="Chromosome"/>
</dbReference>
<sequence>MNKLIFAFAAAGVFTSCSAAPVKEELMRPKQNGTVALLPQHSTLVAPDATLRYERVEDSRCPPDVVCISAGKIVYYFTLIYPTAVEPFTLEPAAPAYASLQRPELNIALAIDPPPPRPSKAPPPEAQPVILNIGQPSPPSH</sequence>
<organism evidence="3 4">
    <name type="scientific">Massilia antarctica</name>
    <dbReference type="NCBI Taxonomy" id="2765360"/>
    <lineage>
        <taxon>Bacteria</taxon>
        <taxon>Pseudomonadati</taxon>
        <taxon>Pseudomonadota</taxon>
        <taxon>Betaproteobacteria</taxon>
        <taxon>Burkholderiales</taxon>
        <taxon>Oxalobacteraceae</taxon>
        <taxon>Telluria group</taxon>
        <taxon>Massilia</taxon>
    </lineage>
</organism>
<evidence type="ECO:0000313" key="4">
    <source>
        <dbReference type="Proteomes" id="UP000662888"/>
    </source>
</evidence>
<feature type="compositionally biased region" description="Pro residues" evidence="1">
    <location>
        <begin position="112"/>
        <end position="126"/>
    </location>
</feature>
<feature type="signal peptide" evidence="2">
    <location>
        <begin position="1"/>
        <end position="19"/>
    </location>
</feature>
<accession>A0AA48WIP4</accession>
<evidence type="ECO:0000256" key="2">
    <source>
        <dbReference type="SAM" id="SignalP"/>
    </source>
</evidence>
<feature type="chain" id="PRO_5047317259" description="Lipoprotein" evidence="2">
    <location>
        <begin position="20"/>
        <end position="141"/>
    </location>
</feature>